<feature type="domain" description="Nitroreductase" evidence="1">
    <location>
        <begin position="91"/>
        <end position="271"/>
    </location>
</feature>
<organism evidence="2 3">
    <name type="scientific">Pyrodictium abyssi</name>
    <dbReference type="NCBI Taxonomy" id="54256"/>
    <lineage>
        <taxon>Archaea</taxon>
        <taxon>Thermoproteota</taxon>
        <taxon>Thermoprotei</taxon>
        <taxon>Desulfurococcales</taxon>
        <taxon>Pyrodictiaceae</taxon>
        <taxon>Pyrodictium</taxon>
    </lineage>
</organism>
<dbReference type="CDD" id="cd02142">
    <property type="entry name" value="McbC_SagB-like_oxidoreductase"/>
    <property type="match status" value="1"/>
</dbReference>
<keyword evidence="3" id="KW-1185">Reference proteome</keyword>
<dbReference type="RefSeq" id="WP_338249832.1">
    <property type="nucleotide sequence ID" value="NZ_AP028907.1"/>
</dbReference>
<dbReference type="InterPro" id="IPR020051">
    <property type="entry name" value="SagB-type_dehydrogenase"/>
</dbReference>
<accession>A0ABN6ZQG9</accession>
<dbReference type="PANTHER" id="PTHR43745">
    <property type="entry name" value="NITROREDUCTASE MJ1384-RELATED"/>
    <property type="match status" value="1"/>
</dbReference>
<proteinExistence type="predicted"/>
<dbReference type="Proteomes" id="UP001341135">
    <property type="component" value="Chromosome"/>
</dbReference>
<dbReference type="Gene3D" id="3.40.109.10">
    <property type="entry name" value="NADH Oxidase"/>
    <property type="match status" value="1"/>
</dbReference>
<protein>
    <recommendedName>
        <fullName evidence="1">Nitroreductase domain-containing protein</fullName>
    </recommendedName>
</protein>
<dbReference type="PANTHER" id="PTHR43745:SF2">
    <property type="entry name" value="NITROREDUCTASE MJ1384-RELATED"/>
    <property type="match status" value="1"/>
</dbReference>
<dbReference type="EMBL" id="AP028907">
    <property type="protein sequence ID" value="BES82474.1"/>
    <property type="molecule type" value="Genomic_DNA"/>
</dbReference>
<dbReference type="NCBIfam" id="TIGR03605">
    <property type="entry name" value="antibiot_sagB"/>
    <property type="match status" value="1"/>
</dbReference>
<dbReference type="SUPFAM" id="SSF55469">
    <property type="entry name" value="FMN-dependent nitroreductase-like"/>
    <property type="match status" value="1"/>
</dbReference>
<dbReference type="GeneID" id="89290039"/>
<name>A0ABN6ZQG9_9CREN</name>
<sequence length="273" mass="30603">MHIDHVCRAIWSFITRLSEGARRLFLRGVAELVKRNDVAALYHYATMIEEHAYMDSPDVAWPGFFKQYDCLDHVELPKPPEQSGVDVFSAIRLRRSRRSYSSEPLDLHEVSAVLYHAAGIRGWDGDWPLRVYPSAGGLQPVEVYLAADRIDGVERGLYHYNPLNHSLCLLRNGRYMDTLSAIALGQDHVAKAPAALVMTAVYSRTASKYAARSYRYVHLDAGTVVQNVYLAAEAMGLATVVVGAFYDEELCRLLGIDCYNEIPVAIMPIGKRL</sequence>
<reference evidence="2 3" key="1">
    <citation type="submission" date="2023-09" db="EMBL/GenBank/DDBJ databases">
        <title>Pyrofollis japonicus gen. nov. sp. nov., a novel member of the family Pyrodictiaceae isolated from the Iheya North hydrothermal field.</title>
        <authorList>
            <person name="Miyazaki U."/>
            <person name="Sanari M."/>
            <person name="Tame A."/>
            <person name="Kitajima M."/>
            <person name="Okamoto A."/>
            <person name="Sawayama S."/>
            <person name="Miyazaki J."/>
            <person name="Takai K."/>
            <person name="Nakagawa S."/>
        </authorList>
    </citation>
    <scope>NUCLEOTIDE SEQUENCE [LARGE SCALE GENOMIC DNA]</scope>
    <source>
        <strain evidence="2 3">AV2</strain>
    </source>
</reference>
<evidence type="ECO:0000259" key="1">
    <source>
        <dbReference type="Pfam" id="PF00881"/>
    </source>
</evidence>
<dbReference type="InterPro" id="IPR029479">
    <property type="entry name" value="Nitroreductase"/>
</dbReference>
<dbReference type="InterPro" id="IPR052544">
    <property type="entry name" value="Bacteriocin_Proc_Enz"/>
</dbReference>
<evidence type="ECO:0000313" key="2">
    <source>
        <dbReference type="EMBL" id="BES82474.1"/>
    </source>
</evidence>
<gene>
    <name evidence="2" type="ORF">PABY_20410</name>
</gene>
<evidence type="ECO:0000313" key="3">
    <source>
        <dbReference type="Proteomes" id="UP001341135"/>
    </source>
</evidence>
<dbReference type="Pfam" id="PF00881">
    <property type="entry name" value="Nitroreductase"/>
    <property type="match status" value="1"/>
</dbReference>
<dbReference type="InterPro" id="IPR000415">
    <property type="entry name" value="Nitroreductase-like"/>
</dbReference>